<reference evidence="2" key="1">
    <citation type="journal article" date="2015" name="Nature">
        <title>Complex archaea that bridge the gap between prokaryotes and eukaryotes.</title>
        <authorList>
            <person name="Spang A."/>
            <person name="Saw J.H."/>
            <person name="Jorgensen S.L."/>
            <person name="Zaremba-Niedzwiedzka K."/>
            <person name="Martijn J."/>
            <person name="Lind A.E."/>
            <person name="van Eijk R."/>
            <person name="Schleper C."/>
            <person name="Guy L."/>
            <person name="Ettema T.J."/>
        </authorList>
    </citation>
    <scope>NUCLEOTIDE SEQUENCE</scope>
</reference>
<gene>
    <name evidence="2" type="ORF">LCGC14_2228070</name>
</gene>
<dbReference type="AlphaFoldDB" id="A0A0F9FLK0"/>
<organism evidence="2">
    <name type="scientific">marine sediment metagenome</name>
    <dbReference type="NCBI Taxonomy" id="412755"/>
    <lineage>
        <taxon>unclassified sequences</taxon>
        <taxon>metagenomes</taxon>
        <taxon>ecological metagenomes</taxon>
    </lineage>
</organism>
<accession>A0A0F9FLK0</accession>
<proteinExistence type="predicted"/>
<protein>
    <submittedName>
        <fullName evidence="2">Uncharacterized protein</fullName>
    </submittedName>
</protein>
<name>A0A0F9FLK0_9ZZZZ</name>
<comment type="caution">
    <text evidence="2">The sequence shown here is derived from an EMBL/GenBank/DDBJ whole genome shotgun (WGS) entry which is preliminary data.</text>
</comment>
<evidence type="ECO:0000256" key="1">
    <source>
        <dbReference type="SAM" id="MobiDB-lite"/>
    </source>
</evidence>
<evidence type="ECO:0000313" key="2">
    <source>
        <dbReference type="EMBL" id="KKL58170.1"/>
    </source>
</evidence>
<feature type="region of interest" description="Disordered" evidence="1">
    <location>
        <begin position="40"/>
        <end position="62"/>
    </location>
</feature>
<dbReference type="EMBL" id="LAZR01029917">
    <property type="protein sequence ID" value="KKL58170.1"/>
    <property type="molecule type" value="Genomic_DNA"/>
</dbReference>
<sequence>MEIYWERRRRKRGERQEREALEKKFDCKLSPSGVTRALQRLYPGLSMRKRGRPRNDKEETQHNSCGGFELIVALAYHLGWPQIVAEVVNDSIASLKRTKTYRESHNNSDMEGRDERGRFTSEYSLRFIKNNRGNSSKNSKKTIKP</sequence>